<dbReference type="InterPro" id="IPR009057">
    <property type="entry name" value="Homeodomain-like_sf"/>
</dbReference>
<keyword evidence="1 2" id="KW-0238">DNA-binding</keyword>
<accession>A0A7M2SA21</accession>
<dbReference type="InterPro" id="IPR001647">
    <property type="entry name" value="HTH_TetR"/>
</dbReference>
<proteinExistence type="predicted"/>
<evidence type="ECO:0000313" key="6">
    <source>
        <dbReference type="Proteomes" id="UP000594205"/>
    </source>
</evidence>
<dbReference type="KEGG" id="sfeu:IM697_23415"/>
<dbReference type="InterPro" id="IPR050109">
    <property type="entry name" value="HTH-type_TetR-like_transc_reg"/>
</dbReference>
<feature type="compositionally biased region" description="Basic and acidic residues" evidence="3">
    <location>
        <begin position="80"/>
        <end position="90"/>
    </location>
</feature>
<dbReference type="Gene3D" id="1.10.357.10">
    <property type="entry name" value="Tetracycline Repressor, domain 2"/>
    <property type="match status" value="1"/>
</dbReference>
<dbReference type="EMBL" id="CP063373">
    <property type="protein sequence ID" value="QOV33200.1"/>
    <property type="molecule type" value="Genomic_DNA"/>
</dbReference>
<name>A0A7M2SA21_9ACTN</name>
<dbReference type="GO" id="GO:0003700">
    <property type="term" value="F:DNA-binding transcription factor activity"/>
    <property type="evidence" value="ECO:0007669"/>
    <property type="project" value="TreeGrafter"/>
</dbReference>
<evidence type="ECO:0000313" key="5">
    <source>
        <dbReference type="EMBL" id="QOV33200.1"/>
    </source>
</evidence>
<gene>
    <name evidence="5" type="ORF">IM697_23415</name>
</gene>
<dbReference type="GO" id="GO:0000976">
    <property type="term" value="F:transcription cis-regulatory region binding"/>
    <property type="evidence" value="ECO:0007669"/>
    <property type="project" value="TreeGrafter"/>
</dbReference>
<dbReference type="AlphaFoldDB" id="A0A7M2SA21"/>
<dbReference type="PROSITE" id="PS50977">
    <property type="entry name" value="HTH_TETR_2"/>
    <property type="match status" value="1"/>
</dbReference>
<feature type="DNA-binding region" description="H-T-H motif" evidence="2">
    <location>
        <begin position="130"/>
        <end position="149"/>
    </location>
</feature>
<dbReference type="Proteomes" id="UP000594205">
    <property type="component" value="Chromosome"/>
</dbReference>
<dbReference type="SUPFAM" id="SSF46689">
    <property type="entry name" value="Homeodomain-like"/>
    <property type="match status" value="1"/>
</dbReference>
<feature type="region of interest" description="Disordered" evidence="3">
    <location>
        <begin position="1"/>
        <end position="93"/>
    </location>
</feature>
<dbReference type="InterPro" id="IPR041490">
    <property type="entry name" value="KstR2_TetR_C"/>
</dbReference>
<evidence type="ECO:0000256" key="1">
    <source>
        <dbReference type="ARBA" id="ARBA00023125"/>
    </source>
</evidence>
<protein>
    <submittedName>
        <fullName evidence="5">TetR family transcriptional regulator</fullName>
    </submittedName>
</protein>
<keyword evidence="6" id="KW-1185">Reference proteome</keyword>
<sequence length="298" mass="33323">MAGGQRQRGRSGRPAGLRRETPATLDRTLSAVAGGFSGPDQAADDESRRLVGSAVKKTGRPARRQATKERYVARQTSRTKQSDRARREDLELGFEPDPGADWRHFEELKLSPFLEAALEEFGAHGYHGGSVRAIANRVGVTLPTLYYHHGSKQDLLVTLLMGSMHDILVRCRHALTEAGDRPEDQVAHIVECFTLYMAHRRRLAFLDGEVRNLEPENRERYIAQRNELSVMVRRIVDDGIKDGVFHTPYPAEAVRAVVSMCQAVAVWYRPQGPLSEAEVAQRYVTLALDALVLRTRGT</sequence>
<evidence type="ECO:0000256" key="2">
    <source>
        <dbReference type="PROSITE-ProRule" id="PRU00335"/>
    </source>
</evidence>
<dbReference type="InterPro" id="IPR036271">
    <property type="entry name" value="Tet_transcr_reg_TetR-rel_C_sf"/>
</dbReference>
<reference evidence="5 6" key="1">
    <citation type="submission" date="2020-10" db="EMBL/GenBank/DDBJ databases">
        <title>Streptomyces ferrugineus complate genome analysis.</title>
        <authorList>
            <person name="Anwar N."/>
        </authorList>
    </citation>
    <scope>NUCLEOTIDE SEQUENCE [LARGE SCALE GENOMIC DNA]</scope>
    <source>
        <strain evidence="5 6">CCTCC AA2014009</strain>
    </source>
</reference>
<dbReference type="PANTHER" id="PTHR30055:SF237">
    <property type="entry name" value="TRANSCRIPTIONAL REPRESSOR MCE3R"/>
    <property type="match status" value="1"/>
</dbReference>
<dbReference type="Pfam" id="PF17932">
    <property type="entry name" value="TetR_C_24"/>
    <property type="match status" value="1"/>
</dbReference>
<dbReference type="PANTHER" id="PTHR30055">
    <property type="entry name" value="HTH-TYPE TRANSCRIPTIONAL REGULATOR RUTR"/>
    <property type="match status" value="1"/>
</dbReference>
<feature type="domain" description="HTH tetR-type" evidence="4">
    <location>
        <begin position="107"/>
        <end position="167"/>
    </location>
</feature>
<evidence type="ECO:0000256" key="3">
    <source>
        <dbReference type="SAM" id="MobiDB-lite"/>
    </source>
</evidence>
<evidence type="ECO:0000259" key="4">
    <source>
        <dbReference type="PROSITE" id="PS50977"/>
    </source>
</evidence>
<dbReference type="PRINTS" id="PR00455">
    <property type="entry name" value="HTHTETR"/>
</dbReference>
<dbReference type="SUPFAM" id="SSF48498">
    <property type="entry name" value="Tetracyclin repressor-like, C-terminal domain"/>
    <property type="match status" value="1"/>
</dbReference>
<dbReference type="Gene3D" id="1.10.10.60">
    <property type="entry name" value="Homeodomain-like"/>
    <property type="match status" value="1"/>
</dbReference>
<dbReference type="Pfam" id="PF00440">
    <property type="entry name" value="TetR_N"/>
    <property type="match status" value="1"/>
</dbReference>
<organism evidence="5 6">
    <name type="scientific">Streptomyces ferrugineus</name>
    <dbReference type="NCBI Taxonomy" id="1413221"/>
    <lineage>
        <taxon>Bacteria</taxon>
        <taxon>Bacillati</taxon>
        <taxon>Actinomycetota</taxon>
        <taxon>Actinomycetes</taxon>
        <taxon>Kitasatosporales</taxon>
        <taxon>Streptomycetaceae</taxon>
        <taxon>Streptomyces</taxon>
    </lineage>
</organism>